<dbReference type="PANTHER" id="PTHR19879:SF9">
    <property type="entry name" value="TRANSCRIPTION INITIATION FACTOR TFIID SUBUNIT 5"/>
    <property type="match status" value="1"/>
</dbReference>
<dbReference type="OrthoDB" id="538223at2759"/>
<keyword evidence="1 3" id="KW-0853">WD repeat</keyword>
<feature type="repeat" description="WD" evidence="3">
    <location>
        <begin position="433"/>
        <end position="474"/>
    </location>
</feature>
<name>A0A2R6RZS7_9APHY</name>
<organism evidence="4 5">
    <name type="scientific">Hermanssonia centrifuga</name>
    <dbReference type="NCBI Taxonomy" id="98765"/>
    <lineage>
        <taxon>Eukaryota</taxon>
        <taxon>Fungi</taxon>
        <taxon>Dikarya</taxon>
        <taxon>Basidiomycota</taxon>
        <taxon>Agaricomycotina</taxon>
        <taxon>Agaricomycetes</taxon>
        <taxon>Polyporales</taxon>
        <taxon>Meruliaceae</taxon>
        <taxon>Hermanssonia</taxon>
    </lineage>
</organism>
<dbReference type="PROSITE" id="PS50082">
    <property type="entry name" value="WD_REPEATS_2"/>
    <property type="match status" value="7"/>
</dbReference>
<gene>
    <name evidence="4" type="ORF">PHLCEN_2v1518</name>
</gene>
<evidence type="ECO:0000256" key="1">
    <source>
        <dbReference type="ARBA" id="ARBA00022574"/>
    </source>
</evidence>
<dbReference type="PROSITE" id="PS50294">
    <property type="entry name" value="WD_REPEATS_REGION"/>
    <property type="match status" value="6"/>
</dbReference>
<keyword evidence="2" id="KW-0677">Repeat</keyword>
<dbReference type="STRING" id="98765.A0A2R6RZS7"/>
<dbReference type="CDD" id="cd00200">
    <property type="entry name" value="WD40"/>
    <property type="match status" value="1"/>
</dbReference>
<comment type="caution">
    <text evidence="4">The sequence shown here is derived from an EMBL/GenBank/DDBJ whole genome shotgun (WGS) entry which is preliminary data.</text>
</comment>
<dbReference type="SMART" id="SM00320">
    <property type="entry name" value="WD40"/>
    <property type="match status" value="8"/>
</dbReference>
<dbReference type="PROSITE" id="PS00678">
    <property type="entry name" value="WD_REPEATS_1"/>
    <property type="match status" value="2"/>
</dbReference>
<dbReference type="Pfam" id="PF00400">
    <property type="entry name" value="WD40"/>
    <property type="match status" value="8"/>
</dbReference>
<sequence length="767" mass="84820">MSKFSAPTVYAEQLTSHSHGLPLWFPEPEVDKGEVQIGDVGWCHEGGFVRLFNVTEHHGWHPDGLPEAFTPLVYHDRLNQMRESALEVGPITSTNVKTTKVEIHGSVQAGLPVGAGIGWKFEANKAAGAILVLKDDATKEGVLPNKTWADYMRKHHPSWFQFAKDVLTLECKPEDIILVRGWTKTTEWTVSAFQAEGRASRVAINGSISPAASVGFDVAFSHRGSWFTDHRSGPRRDPAEFLSPYRTSLPRNQCVFLAHYKIKYRKFSFLQPKIEAGAGPDQLPDQDDDGDAQIEMVPETSSFHGPLDVVLDYILQNTDVDVAITSEADITDLFDGHSWPENLAGYIRENRPEIDVDSTTKTGMLSIEAAIHRKQNRSNFEGIAEGIPEDAMDVGEEGLHDRRESIQFGNLLVGRRPPDSPLVKWPHLSLMDKSAEDMSISSVSLSPDGRLVVTGSDDKVVRVFRLEDGALHRQYDDHVDTVWTVCFAPDSRHFVSGSANGEGIIWDVEELADPRVAVLIGHTADLWVAAYSPDGSRIATGSMDHSIGIWDASDGRRLRTLLGNSANVMHVQWTPDGSRLASCSDRFAAIWDVNTGTRLFNLEGHQGAVWTLQITTDGDRLLTSSEDCTCRIWSMTTGEELVILHEHTSAVWSASFSPDGREVLSGSFDQAIVTCDSYSGEQHHVFSERPSIVNAVSYSRRGDLVAAGSAEGNVKLWDQRLGAFIAEYQGHTDRIKSLQFTYDDRDIISTSDDGTLRVWNVADALCL</sequence>
<proteinExistence type="predicted"/>
<dbReference type="SUPFAM" id="SSF50978">
    <property type="entry name" value="WD40 repeat-like"/>
    <property type="match status" value="1"/>
</dbReference>
<feature type="repeat" description="WD" evidence="3">
    <location>
        <begin position="602"/>
        <end position="643"/>
    </location>
</feature>
<keyword evidence="5" id="KW-1185">Reference proteome</keyword>
<dbReference type="Proteomes" id="UP000186601">
    <property type="component" value="Unassembled WGS sequence"/>
</dbReference>
<dbReference type="AlphaFoldDB" id="A0A2R6RZS7"/>
<dbReference type="PANTHER" id="PTHR19879">
    <property type="entry name" value="TRANSCRIPTION INITIATION FACTOR TFIID"/>
    <property type="match status" value="1"/>
</dbReference>
<reference evidence="4 5" key="1">
    <citation type="submission" date="2018-02" db="EMBL/GenBank/DDBJ databases">
        <title>Genome sequence of the basidiomycete white-rot fungus Phlebia centrifuga.</title>
        <authorList>
            <person name="Granchi Z."/>
            <person name="Peng M."/>
            <person name="de Vries R.P."/>
            <person name="Hilden K."/>
            <person name="Makela M.R."/>
            <person name="Grigoriev I."/>
            <person name="Riley R."/>
        </authorList>
    </citation>
    <scope>NUCLEOTIDE SEQUENCE [LARGE SCALE GENOMIC DNA]</scope>
    <source>
        <strain evidence="4 5">FBCC195</strain>
    </source>
</reference>
<dbReference type="InterPro" id="IPR001680">
    <property type="entry name" value="WD40_rpt"/>
</dbReference>
<feature type="repeat" description="WD" evidence="3">
    <location>
        <begin position="644"/>
        <end position="672"/>
    </location>
</feature>
<dbReference type="InterPro" id="IPR015943">
    <property type="entry name" value="WD40/YVTN_repeat-like_dom_sf"/>
</dbReference>
<feature type="repeat" description="WD" evidence="3">
    <location>
        <begin position="728"/>
        <end position="767"/>
    </location>
</feature>
<evidence type="ECO:0000256" key="3">
    <source>
        <dbReference type="PROSITE-ProRule" id="PRU00221"/>
    </source>
</evidence>
<dbReference type="InterPro" id="IPR019775">
    <property type="entry name" value="WD40_repeat_CS"/>
</dbReference>
<evidence type="ECO:0000313" key="4">
    <source>
        <dbReference type="EMBL" id="PSS35524.1"/>
    </source>
</evidence>
<evidence type="ECO:0000313" key="5">
    <source>
        <dbReference type="Proteomes" id="UP000186601"/>
    </source>
</evidence>
<dbReference type="Gene3D" id="2.130.10.10">
    <property type="entry name" value="YVTN repeat-like/Quinoprotein amine dehydrogenase"/>
    <property type="match status" value="3"/>
</dbReference>
<dbReference type="InterPro" id="IPR036322">
    <property type="entry name" value="WD40_repeat_dom_sf"/>
</dbReference>
<dbReference type="InterPro" id="IPR020472">
    <property type="entry name" value="WD40_PAC1"/>
</dbReference>
<feature type="repeat" description="WD" evidence="3">
    <location>
        <begin position="519"/>
        <end position="560"/>
    </location>
</feature>
<dbReference type="EMBL" id="MLYV02000121">
    <property type="protein sequence ID" value="PSS35524.1"/>
    <property type="molecule type" value="Genomic_DNA"/>
</dbReference>
<feature type="repeat" description="WD" evidence="3">
    <location>
        <begin position="686"/>
        <end position="718"/>
    </location>
</feature>
<dbReference type="PRINTS" id="PR00320">
    <property type="entry name" value="GPROTEINBRPT"/>
</dbReference>
<protein>
    <submittedName>
        <fullName evidence="4">Uncharacterized protein</fullName>
    </submittedName>
</protein>
<evidence type="ECO:0000256" key="2">
    <source>
        <dbReference type="ARBA" id="ARBA00022737"/>
    </source>
</evidence>
<feature type="repeat" description="WD" evidence="3">
    <location>
        <begin position="475"/>
        <end position="509"/>
    </location>
</feature>
<accession>A0A2R6RZS7</accession>